<proteinExistence type="predicted"/>
<dbReference type="InterPro" id="IPR011992">
    <property type="entry name" value="EF-hand-dom_pair"/>
</dbReference>
<evidence type="ECO:0000256" key="1">
    <source>
        <dbReference type="SAM" id="MobiDB-lite"/>
    </source>
</evidence>
<evidence type="ECO:0000313" key="5">
    <source>
        <dbReference type="Proteomes" id="UP000029393"/>
    </source>
</evidence>
<evidence type="ECO:0000256" key="2">
    <source>
        <dbReference type="SAM" id="SignalP"/>
    </source>
</evidence>
<accession>A0A091B7T0</accession>
<dbReference type="Proteomes" id="UP000029393">
    <property type="component" value="Unassembled WGS sequence"/>
</dbReference>
<evidence type="ECO:0000313" key="4">
    <source>
        <dbReference type="EMBL" id="KFN47801.1"/>
    </source>
</evidence>
<dbReference type="Pfam" id="PF13202">
    <property type="entry name" value="EF-hand_5"/>
    <property type="match status" value="2"/>
</dbReference>
<dbReference type="AlphaFoldDB" id="A0A091B7T0"/>
<keyword evidence="5" id="KW-1185">Reference proteome</keyword>
<dbReference type="STRING" id="1384056.N787_07620"/>
<dbReference type="eggNOG" id="COG5126">
    <property type="taxonomic scope" value="Bacteria"/>
</dbReference>
<dbReference type="PATRIC" id="fig|1384056.3.peg.390"/>
<feature type="signal peptide" evidence="2">
    <location>
        <begin position="1"/>
        <end position="18"/>
    </location>
</feature>
<feature type="domain" description="EF-hand" evidence="3">
    <location>
        <begin position="14"/>
        <end position="49"/>
    </location>
</feature>
<sequence>MRASLALLVLLLAAPVAATDAYFAQVDTDGDGRVSLPEFLERMSFAFRQMDANLNDVLEPGEQHIPNAPTITLAEHHERFTAQFHRQDANGDGHLTPAELLAPPRR</sequence>
<dbReference type="PROSITE" id="PS00018">
    <property type="entry name" value="EF_HAND_1"/>
    <property type="match status" value="2"/>
</dbReference>
<dbReference type="InterPro" id="IPR002048">
    <property type="entry name" value="EF_hand_dom"/>
</dbReference>
<keyword evidence="2" id="KW-0732">Signal</keyword>
<dbReference type="RefSeq" id="WP_034210391.1">
    <property type="nucleotide sequence ID" value="NZ_AVCK01000006.1"/>
</dbReference>
<dbReference type="Gene3D" id="1.10.238.10">
    <property type="entry name" value="EF-hand"/>
    <property type="match status" value="1"/>
</dbReference>
<organism evidence="4 5">
    <name type="scientific">Arenimonas metalli CF5-1</name>
    <dbReference type="NCBI Taxonomy" id="1384056"/>
    <lineage>
        <taxon>Bacteria</taxon>
        <taxon>Pseudomonadati</taxon>
        <taxon>Pseudomonadota</taxon>
        <taxon>Gammaproteobacteria</taxon>
        <taxon>Lysobacterales</taxon>
        <taxon>Lysobacteraceae</taxon>
        <taxon>Arenimonas</taxon>
    </lineage>
</organism>
<feature type="chain" id="PRO_5001869548" description="EF-hand domain-containing protein" evidence="2">
    <location>
        <begin position="19"/>
        <end position="106"/>
    </location>
</feature>
<evidence type="ECO:0000259" key="3">
    <source>
        <dbReference type="PROSITE" id="PS50222"/>
    </source>
</evidence>
<name>A0A091B7T0_9GAMM</name>
<dbReference type="EMBL" id="AVCK01000006">
    <property type="protein sequence ID" value="KFN47801.1"/>
    <property type="molecule type" value="Genomic_DNA"/>
</dbReference>
<gene>
    <name evidence="4" type="ORF">N787_07620</name>
</gene>
<comment type="caution">
    <text evidence="4">The sequence shown here is derived from an EMBL/GenBank/DDBJ whole genome shotgun (WGS) entry which is preliminary data.</text>
</comment>
<reference evidence="4 5" key="1">
    <citation type="submission" date="2013-09" db="EMBL/GenBank/DDBJ databases">
        <title>Genome sequencing of Arenimonas metalli.</title>
        <authorList>
            <person name="Chen F."/>
            <person name="Wang G."/>
        </authorList>
    </citation>
    <scope>NUCLEOTIDE SEQUENCE [LARGE SCALE GENOMIC DNA]</scope>
    <source>
        <strain evidence="4 5">CF5-1</strain>
    </source>
</reference>
<dbReference type="SUPFAM" id="SSF47473">
    <property type="entry name" value="EF-hand"/>
    <property type="match status" value="1"/>
</dbReference>
<dbReference type="PROSITE" id="PS50222">
    <property type="entry name" value="EF_HAND_2"/>
    <property type="match status" value="1"/>
</dbReference>
<dbReference type="OrthoDB" id="5703633at2"/>
<dbReference type="GO" id="GO:0005509">
    <property type="term" value="F:calcium ion binding"/>
    <property type="evidence" value="ECO:0007669"/>
    <property type="project" value="InterPro"/>
</dbReference>
<feature type="region of interest" description="Disordered" evidence="1">
    <location>
        <begin position="86"/>
        <end position="106"/>
    </location>
</feature>
<protein>
    <recommendedName>
        <fullName evidence="3">EF-hand domain-containing protein</fullName>
    </recommendedName>
</protein>
<dbReference type="InterPro" id="IPR018247">
    <property type="entry name" value="EF_Hand_1_Ca_BS"/>
</dbReference>